<dbReference type="GeneTree" id="ENSGT00940000157096"/>
<organism evidence="2 3">
    <name type="scientific">Laticauda laticaudata</name>
    <name type="common">Blue-ringed sea krait</name>
    <name type="synonym">Blue-lipped sea krait</name>
    <dbReference type="NCBI Taxonomy" id="8630"/>
    <lineage>
        <taxon>Eukaryota</taxon>
        <taxon>Metazoa</taxon>
        <taxon>Chordata</taxon>
        <taxon>Craniata</taxon>
        <taxon>Vertebrata</taxon>
        <taxon>Euteleostomi</taxon>
        <taxon>Lepidosauria</taxon>
        <taxon>Squamata</taxon>
        <taxon>Bifurcata</taxon>
        <taxon>Unidentata</taxon>
        <taxon>Episquamata</taxon>
        <taxon>Toxicofera</taxon>
        <taxon>Serpentes</taxon>
        <taxon>Colubroidea</taxon>
        <taxon>Elapidae</taxon>
        <taxon>Laticaudinae</taxon>
        <taxon>Laticauda</taxon>
    </lineage>
</organism>
<reference evidence="2" key="2">
    <citation type="submission" date="2025-09" db="UniProtKB">
        <authorList>
            <consortium name="Ensembl"/>
        </authorList>
    </citation>
    <scope>IDENTIFICATION</scope>
</reference>
<feature type="domain" description="VIT" evidence="1">
    <location>
        <begin position="2"/>
        <end position="78"/>
    </location>
</feature>
<dbReference type="AlphaFoldDB" id="A0A8C5S663"/>
<reference evidence="2" key="1">
    <citation type="submission" date="2025-08" db="UniProtKB">
        <authorList>
            <consortium name="Ensembl"/>
        </authorList>
    </citation>
    <scope>IDENTIFICATION</scope>
</reference>
<evidence type="ECO:0000313" key="2">
    <source>
        <dbReference type="Ensembl" id="ENSLLTP00000012854.1"/>
    </source>
</evidence>
<sequence length="163" mass="18281">MPGLYSLPSWTALPLQSSCVKACANGYTLGITANLTYINLEQQPVEGVFVYPLEESEVVSSFEAKTGNRTSTFQIQTRPPVDDCCLDCNTNCNQPLRCSNGWWGSYRLTELSLPLYQPLSNRFCGIPGFGERSWRLCGKIWLKKSTCFLLQNKVCFPHNAHCV</sequence>
<dbReference type="Pfam" id="PF13757">
    <property type="entry name" value="VIT_2"/>
    <property type="match status" value="1"/>
</dbReference>
<dbReference type="Proteomes" id="UP000694406">
    <property type="component" value="Unplaced"/>
</dbReference>
<evidence type="ECO:0000313" key="3">
    <source>
        <dbReference type="Proteomes" id="UP000694406"/>
    </source>
</evidence>
<protein>
    <recommendedName>
        <fullName evidence="1">VIT domain-containing protein</fullName>
    </recommendedName>
</protein>
<name>A0A8C5S663_LATLA</name>
<dbReference type="Ensembl" id="ENSLLTT00000013354.1">
    <property type="protein sequence ID" value="ENSLLTP00000012854.1"/>
    <property type="gene ID" value="ENSLLTG00000009836.1"/>
</dbReference>
<proteinExistence type="predicted"/>
<accession>A0A8C5S663</accession>
<dbReference type="PANTHER" id="PTHR46299">
    <property type="entry name" value="VON WILLEBRAND FACTOR A DOMAIN-CONTAINING PROTEIN 5B2-RELATED"/>
    <property type="match status" value="1"/>
</dbReference>
<dbReference type="InterPro" id="IPR052627">
    <property type="entry name" value="VWA_domain-containing"/>
</dbReference>
<keyword evidence="3" id="KW-1185">Reference proteome</keyword>
<dbReference type="PANTHER" id="PTHR46299:SF2">
    <property type="entry name" value="VON WILLEBRAND FACTOR A DOMAIN-CONTAINING PROTEIN 5B2"/>
    <property type="match status" value="1"/>
</dbReference>
<dbReference type="InterPro" id="IPR013694">
    <property type="entry name" value="VIT"/>
</dbReference>
<evidence type="ECO:0000259" key="1">
    <source>
        <dbReference type="Pfam" id="PF13757"/>
    </source>
</evidence>